<dbReference type="Gene3D" id="1.10.340.70">
    <property type="match status" value="1"/>
</dbReference>
<dbReference type="EMBL" id="JALJOT010000001">
    <property type="protein sequence ID" value="KAK9918288.1"/>
    <property type="molecule type" value="Genomic_DNA"/>
</dbReference>
<feature type="domain" description="Integrase catalytic" evidence="1">
    <location>
        <begin position="187"/>
        <end position="349"/>
    </location>
</feature>
<dbReference type="SUPFAM" id="SSF53098">
    <property type="entry name" value="Ribonuclease H-like"/>
    <property type="match status" value="1"/>
</dbReference>
<dbReference type="Gene3D" id="3.30.420.10">
    <property type="entry name" value="Ribonuclease H-like superfamily/Ribonuclease H"/>
    <property type="match status" value="1"/>
</dbReference>
<dbReference type="InterPro" id="IPR036397">
    <property type="entry name" value="RNaseH_sf"/>
</dbReference>
<dbReference type="Pfam" id="PF00665">
    <property type="entry name" value="rve"/>
    <property type="match status" value="1"/>
</dbReference>
<evidence type="ECO:0000259" key="1">
    <source>
        <dbReference type="PROSITE" id="PS50994"/>
    </source>
</evidence>
<keyword evidence="3" id="KW-1185">Reference proteome</keyword>
<accession>A0ABR2Z2F9</accession>
<dbReference type="InterPro" id="IPR050951">
    <property type="entry name" value="Retrovirus_Pol_polyprotein"/>
</dbReference>
<protein>
    <recommendedName>
        <fullName evidence="1">Integrase catalytic domain-containing protein</fullName>
    </recommendedName>
</protein>
<dbReference type="Pfam" id="PF17921">
    <property type="entry name" value="Integrase_H2C2"/>
    <property type="match status" value="1"/>
</dbReference>
<gene>
    <name evidence="2" type="ORF">WJX75_002853</name>
</gene>
<name>A0ABR2Z2F9_9CHLO</name>
<proteinExistence type="predicted"/>
<reference evidence="2 3" key="1">
    <citation type="journal article" date="2024" name="Nat. Commun.">
        <title>Phylogenomics reveals the evolutionary origins of lichenization in chlorophyte algae.</title>
        <authorList>
            <person name="Puginier C."/>
            <person name="Libourel C."/>
            <person name="Otte J."/>
            <person name="Skaloud P."/>
            <person name="Haon M."/>
            <person name="Grisel S."/>
            <person name="Petersen M."/>
            <person name="Berrin J.G."/>
            <person name="Delaux P.M."/>
            <person name="Dal Grande F."/>
            <person name="Keller J."/>
        </authorList>
    </citation>
    <scope>NUCLEOTIDE SEQUENCE [LARGE SCALE GENOMIC DNA]</scope>
    <source>
        <strain evidence="2 3">SAG 216-7</strain>
    </source>
</reference>
<evidence type="ECO:0000313" key="3">
    <source>
        <dbReference type="Proteomes" id="UP001491310"/>
    </source>
</evidence>
<dbReference type="PANTHER" id="PTHR37984">
    <property type="entry name" value="PROTEIN CBG26694"/>
    <property type="match status" value="1"/>
</dbReference>
<evidence type="ECO:0000313" key="2">
    <source>
        <dbReference type="EMBL" id="KAK9918288.1"/>
    </source>
</evidence>
<dbReference type="InterPro" id="IPR012337">
    <property type="entry name" value="RNaseH-like_sf"/>
</dbReference>
<sequence length="495" mass="55964">MADDFTSPEHCALCDRLDPTQDLIRCTSCKLRYHAVTCLHQHGALPLDWLSGVCDGIGPNPRTVLDITLDTDVHYFLRQGTYPNGKTEKEKTRIRKRACRFDFQDTQLCRKADAAHGIRVVPAIEDCMPLTKQGHEAAGHFGLKHVRHFLQRKYYWNNITHTITTVLAECEACQLVNREQLIASWENHPIPVLALFHRWHIDLMGPFAKSGGGNLYTIVAVEAARKWVEAGALPDKTALTVKEWVWRELICRYGCPHEIVTDNGNEFEGEFRYLMDECHIDHHHTSSHHPRANGAVEKLNYTIQFGLAKVVNSHRNDWDLRLPQLLLAIRSTRHESVRMEPSVAHMGKPLMLPGFAALKLQLPDPEPESSTANEAATKQRQTALEEIGKSVLRNVAQAQAIQSAKYSAAHKRARDAGTASSLRSETLRAPIVGDYVHIRNLKKGKLQPAWESSIYHLVEYNHDETVATLEMTDGTRWTENVEHLKVYRGPSPAGF</sequence>
<dbReference type="PANTHER" id="PTHR37984:SF5">
    <property type="entry name" value="PROTEIN NYNRIN-LIKE"/>
    <property type="match status" value="1"/>
</dbReference>
<dbReference type="PROSITE" id="PS50994">
    <property type="entry name" value="INTEGRASE"/>
    <property type="match status" value="1"/>
</dbReference>
<comment type="caution">
    <text evidence="2">The sequence shown here is derived from an EMBL/GenBank/DDBJ whole genome shotgun (WGS) entry which is preliminary data.</text>
</comment>
<dbReference type="InterPro" id="IPR001584">
    <property type="entry name" value="Integrase_cat-core"/>
</dbReference>
<organism evidence="2 3">
    <name type="scientific">Coccomyxa subellipsoidea</name>
    <dbReference type="NCBI Taxonomy" id="248742"/>
    <lineage>
        <taxon>Eukaryota</taxon>
        <taxon>Viridiplantae</taxon>
        <taxon>Chlorophyta</taxon>
        <taxon>core chlorophytes</taxon>
        <taxon>Trebouxiophyceae</taxon>
        <taxon>Trebouxiophyceae incertae sedis</taxon>
        <taxon>Coccomyxaceae</taxon>
        <taxon>Coccomyxa</taxon>
    </lineage>
</organism>
<dbReference type="Proteomes" id="UP001491310">
    <property type="component" value="Unassembled WGS sequence"/>
</dbReference>
<dbReference type="InterPro" id="IPR041588">
    <property type="entry name" value="Integrase_H2C2"/>
</dbReference>